<sequence length="357" mass="40689">MKKLFSLFIFVSLFSIYELSAQDKQIVFACNYFGKKVIPQDICPQPLGYASESHAAEVIGKFAKKMGQFHSKFKVMQCSNTDNCFATIINGQPYIIYDRDFLNRVERTAQTDWAAISILAHEIGHHANFHTIDKEGSRPEKELEADYFSGFWLHQMGATLAQAQQAIIYFQEENVTSTHPPKSQRLLAIKKGWEEADTEKQIEVSREPKNNQPKVQSDNEESFKSISLIESKPISPIESSLKKTGCVSGDCKDGEGLFVHRTQGSYQGMWKNGKRDGYGIQYYPDGTKMFEGEYKAGKREGNGIYYFQYGARFEGKFVNDGTTEKGYFILNDNNTNDVELIYFFSDGRKEIIQIVNE</sequence>
<evidence type="ECO:0000256" key="3">
    <source>
        <dbReference type="SAM" id="SignalP"/>
    </source>
</evidence>
<dbReference type="Gene3D" id="2.20.110.10">
    <property type="entry name" value="Histone H3 K4-specific methyltransferase SET7/9 N-terminal domain"/>
    <property type="match status" value="1"/>
</dbReference>
<evidence type="ECO:0000313" key="4">
    <source>
        <dbReference type="EMBL" id="MBB6004919.1"/>
    </source>
</evidence>
<evidence type="ECO:0000256" key="1">
    <source>
        <dbReference type="ARBA" id="ARBA00022737"/>
    </source>
</evidence>
<evidence type="ECO:0000256" key="2">
    <source>
        <dbReference type="SAM" id="MobiDB-lite"/>
    </source>
</evidence>
<reference evidence="4 5" key="1">
    <citation type="submission" date="2020-08" db="EMBL/GenBank/DDBJ databases">
        <title>Functional genomics of gut bacteria from endangered species of beetles.</title>
        <authorList>
            <person name="Carlos-Shanley C."/>
        </authorList>
    </citation>
    <scope>NUCLEOTIDE SEQUENCE [LARGE SCALE GENOMIC DNA]</scope>
    <source>
        <strain evidence="4 5">S00070</strain>
    </source>
</reference>
<dbReference type="EMBL" id="JACHKT010000032">
    <property type="protein sequence ID" value="MBB6004919.1"/>
    <property type="molecule type" value="Genomic_DNA"/>
</dbReference>
<dbReference type="SUPFAM" id="SSF82185">
    <property type="entry name" value="Histone H3 K4-specific methyltransferase SET7/9 N-terminal domain"/>
    <property type="match status" value="1"/>
</dbReference>
<feature type="chain" id="PRO_5032850893" description="MORN repeat-containing protein" evidence="3">
    <location>
        <begin position="22"/>
        <end position="357"/>
    </location>
</feature>
<feature type="region of interest" description="Disordered" evidence="2">
    <location>
        <begin position="197"/>
        <end position="223"/>
    </location>
</feature>
<dbReference type="SMART" id="SM00698">
    <property type="entry name" value="MORN"/>
    <property type="match status" value="2"/>
</dbReference>
<dbReference type="Gene3D" id="3.30.2010.10">
    <property type="entry name" value="Metalloproteases ('zincins'), catalytic domain"/>
    <property type="match status" value="1"/>
</dbReference>
<protein>
    <recommendedName>
        <fullName evidence="6">MORN repeat-containing protein</fullName>
    </recommendedName>
</protein>
<dbReference type="RefSeq" id="WP_184136274.1">
    <property type="nucleotide sequence ID" value="NZ_JACHKT010000032.1"/>
</dbReference>
<organism evidence="4 5">
    <name type="scientific">Arcicella rosea</name>
    <dbReference type="NCBI Taxonomy" id="502909"/>
    <lineage>
        <taxon>Bacteria</taxon>
        <taxon>Pseudomonadati</taxon>
        <taxon>Bacteroidota</taxon>
        <taxon>Cytophagia</taxon>
        <taxon>Cytophagales</taxon>
        <taxon>Flectobacillaceae</taxon>
        <taxon>Arcicella</taxon>
    </lineage>
</organism>
<dbReference type="PANTHER" id="PTHR23084">
    <property type="entry name" value="PHOSPHATIDYLINOSITOL-4-PHOSPHATE 5-KINASE RELATED"/>
    <property type="match status" value="1"/>
</dbReference>
<keyword evidence="1" id="KW-0677">Repeat</keyword>
<dbReference type="Pfam" id="PF02493">
    <property type="entry name" value="MORN"/>
    <property type="match status" value="2"/>
</dbReference>
<dbReference type="Proteomes" id="UP000524404">
    <property type="component" value="Unassembled WGS sequence"/>
</dbReference>
<feature type="signal peptide" evidence="3">
    <location>
        <begin position="1"/>
        <end position="21"/>
    </location>
</feature>
<proteinExistence type="predicted"/>
<keyword evidence="3" id="KW-0732">Signal</keyword>
<keyword evidence="5" id="KW-1185">Reference proteome</keyword>
<name>A0A841EU58_9BACT</name>
<feature type="compositionally biased region" description="Basic and acidic residues" evidence="2">
    <location>
        <begin position="197"/>
        <end position="209"/>
    </location>
</feature>
<gene>
    <name evidence="4" type="ORF">HNP25_003589</name>
</gene>
<dbReference type="PANTHER" id="PTHR23084:SF263">
    <property type="entry name" value="MORN REPEAT-CONTAINING PROTEIN 1"/>
    <property type="match status" value="1"/>
</dbReference>
<evidence type="ECO:0008006" key="6">
    <source>
        <dbReference type="Google" id="ProtNLM"/>
    </source>
</evidence>
<comment type="caution">
    <text evidence="4">The sequence shown here is derived from an EMBL/GenBank/DDBJ whole genome shotgun (WGS) entry which is preliminary data.</text>
</comment>
<dbReference type="InterPro" id="IPR003409">
    <property type="entry name" value="MORN"/>
</dbReference>
<evidence type="ECO:0000313" key="5">
    <source>
        <dbReference type="Proteomes" id="UP000524404"/>
    </source>
</evidence>
<accession>A0A841EU58</accession>
<dbReference type="AlphaFoldDB" id="A0A841EU58"/>